<reference evidence="1" key="1">
    <citation type="journal article" date="2020" name="Stud. Mycol.">
        <title>101 Dothideomycetes genomes: a test case for predicting lifestyles and emergence of pathogens.</title>
        <authorList>
            <person name="Haridas S."/>
            <person name="Albert R."/>
            <person name="Binder M."/>
            <person name="Bloem J."/>
            <person name="Labutti K."/>
            <person name="Salamov A."/>
            <person name="Andreopoulos B."/>
            <person name="Baker S."/>
            <person name="Barry K."/>
            <person name="Bills G."/>
            <person name="Bluhm B."/>
            <person name="Cannon C."/>
            <person name="Castanera R."/>
            <person name="Culley D."/>
            <person name="Daum C."/>
            <person name="Ezra D."/>
            <person name="Gonzalez J."/>
            <person name="Henrissat B."/>
            <person name="Kuo A."/>
            <person name="Liang C."/>
            <person name="Lipzen A."/>
            <person name="Lutzoni F."/>
            <person name="Magnuson J."/>
            <person name="Mondo S."/>
            <person name="Nolan M."/>
            <person name="Ohm R."/>
            <person name="Pangilinan J."/>
            <person name="Park H.-J."/>
            <person name="Ramirez L."/>
            <person name="Alfaro M."/>
            <person name="Sun H."/>
            <person name="Tritt A."/>
            <person name="Yoshinaga Y."/>
            <person name="Zwiers L.-H."/>
            <person name="Turgeon B."/>
            <person name="Goodwin S."/>
            <person name="Spatafora J."/>
            <person name="Crous P."/>
            <person name="Grigoriev I."/>
        </authorList>
    </citation>
    <scope>NUCLEOTIDE SEQUENCE</scope>
    <source>
        <strain evidence="1">ATCC 200398</strain>
    </source>
</reference>
<comment type="caution">
    <text evidence="1">The sequence shown here is derived from an EMBL/GenBank/DDBJ whole genome shotgun (WGS) entry which is preliminary data.</text>
</comment>
<protein>
    <submittedName>
        <fullName evidence="1">Uncharacterized protein</fullName>
    </submittedName>
</protein>
<evidence type="ECO:0000313" key="1">
    <source>
        <dbReference type="EMBL" id="KAF2467585.1"/>
    </source>
</evidence>
<keyword evidence="2" id="KW-1185">Reference proteome</keyword>
<dbReference type="Proteomes" id="UP000799755">
    <property type="component" value="Unassembled WGS sequence"/>
</dbReference>
<organism evidence="1 2">
    <name type="scientific">Lindgomyces ingoldianus</name>
    <dbReference type="NCBI Taxonomy" id="673940"/>
    <lineage>
        <taxon>Eukaryota</taxon>
        <taxon>Fungi</taxon>
        <taxon>Dikarya</taxon>
        <taxon>Ascomycota</taxon>
        <taxon>Pezizomycotina</taxon>
        <taxon>Dothideomycetes</taxon>
        <taxon>Pleosporomycetidae</taxon>
        <taxon>Pleosporales</taxon>
        <taxon>Lindgomycetaceae</taxon>
        <taxon>Lindgomyces</taxon>
    </lineage>
</organism>
<gene>
    <name evidence="1" type="ORF">BDR25DRAFT_292097</name>
</gene>
<proteinExistence type="predicted"/>
<accession>A0ACB6QN90</accession>
<dbReference type="EMBL" id="MU003520">
    <property type="protein sequence ID" value="KAF2467585.1"/>
    <property type="molecule type" value="Genomic_DNA"/>
</dbReference>
<sequence>MGGESHRIMPVSKEYPKLAAGPVGKQIHHIYQDRLRQFTDGGQYREQGLMPKITESRATGTDWVKLSVYSPPNLSRPTFKEATWNKFKPTHVGESFGPSWSTHWFKVQLTVPKYMREKERLEFHWDANNEGLIWTEKGDVVHGLTGGGERTEWILPKEFRDGKEHVFYIEMACNKMFGNAPDGDSIQPPDPNMTYQLHTADIVAINLKARALYYDFWEIGDAAREFPSDSWEKAQALQICNRIMDTFIAGDGSNESIAKCRKIASEYIGDVDTHKVYNGDKEAIVSGIGYCHIDTCWLWPFAETKRKVARSWSNQLDLMDRYPELRFCCTQAQQYKWLELYYPGVFDRVKKKVKEGTFQPIGGSWVEHDTNLPSGESLVRQFLYGQRYFESRFGQRCKTFWLPDTFGYSTQLPQVCRGAGMTRFLTQKLSWNNINNFPHTTFNWVSLDNSQVVCHMPPCETYTAEANFGDVKRSVSQHKSLDQDNTSLLVFGKGDGGGGPTWGHLEKLRRCRGMADKTGLVPRVKLGDSADDFFDRLEKKVEEGLELATWYGELYFELHRGTYTTQANNKRNNRNAEIMLRNIEYLATLATIKDNCGKKSSYKYPKKELDDMWESTLLCQFHDCLPGSSIEMCYKDSDEIYANVFKTGEKLISEALSELGFDDEPTANSKLAALNTLPWPRTEIVKLPPLANLPSYGLAHGSGAGIMDIRPLACPYSAHIASIKEIRKGVFELSNAQYKVGVSNGVITSLYDISAKREIIPKGKKANQLVIFDDKPLYWQAWDVELYHLESRQELRPSKSSISEDGPYRVSLDIETKISEKSWIKTTITLPAVVNNTPTYIEVRSDVEWHETMKFLKVEFPVDIVNTEASYETQFGIVKRPTHYNTSWDMAKFEVCCHKWADLSEHGYGVSILNDSKYGFATAGNIMRLSLLRAPKAPDGHADMGRHHFRYAIFPHSGPLSATTVQTALNFNNPLKIIGHKTTASLSPSLPGSRSLYAPYTTPSLLSSLRISSAPNLILDSIKRGEDDEDVSRGELPVRKEKSVICRLYDSMGGKSTGMLIWGGLPVKKVLKTNLLEDEIEDLSDKLVDLDGGNGSGRERGIKIEVRAFEIMTIRLVL</sequence>
<evidence type="ECO:0000313" key="2">
    <source>
        <dbReference type="Proteomes" id="UP000799755"/>
    </source>
</evidence>
<name>A0ACB6QN90_9PLEO</name>